<organism evidence="2 3">
    <name type="scientific">Candidatus Scatavimonas merdigallinarum</name>
    <dbReference type="NCBI Taxonomy" id="2840914"/>
    <lineage>
        <taxon>Bacteria</taxon>
        <taxon>Bacillati</taxon>
        <taxon>Bacillota</taxon>
        <taxon>Clostridia</taxon>
        <taxon>Eubacteriales</taxon>
        <taxon>Oscillospiraceae</taxon>
        <taxon>Oscillospiraceae incertae sedis</taxon>
        <taxon>Candidatus Scatavimonas</taxon>
    </lineage>
</organism>
<dbReference type="PANTHER" id="PTHR34580:SF1">
    <property type="entry name" value="PROTEIN PAFC"/>
    <property type="match status" value="1"/>
</dbReference>
<proteinExistence type="predicted"/>
<sequence length="338" mass="38989">MEKKTYTRRLKLLYVLDFLKTYSDDEHPVTAAKIMDFLKERSVESGRKAIYDDINALCAYGLDVSRAYAAKDGFFLAEREFEVAEIRLLLDAIASAPFITEKKTRELSKKLLAFLSVYQSREVAPQLHIDSRLKFKNEQIYYIIDAVNHAIAQNKKIAFTYCHYKIEDNQAVLKKDRDFVISPYALVWANDRYYLVGNYEKYDNLSNYRLDRMKMAQITQESARPHSQVSGYTGAFDTADYVRKNIMMYPGAQCELELLCKNSVLEIMLDRFGSGCEVMNKGKERFLLRTSVYISNGLADWLLPLCDRVHVCAPHKLQTMLEQKLAAIAKTPQEKGLL</sequence>
<dbReference type="InterPro" id="IPR026881">
    <property type="entry name" value="WYL_dom"/>
</dbReference>
<reference evidence="2" key="2">
    <citation type="journal article" date="2021" name="PeerJ">
        <title>Extensive microbial diversity within the chicken gut microbiome revealed by metagenomics and culture.</title>
        <authorList>
            <person name="Gilroy R."/>
            <person name="Ravi A."/>
            <person name="Getino M."/>
            <person name="Pursley I."/>
            <person name="Horton D.L."/>
            <person name="Alikhan N.F."/>
            <person name="Baker D."/>
            <person name="Gharbi K."/>
            <person name="Hall N."/>
            <person name="Watson M."/>
            <person name="Adriaenssens E.M."/>
            <person name="Foster-Nyarko E."/>
            <person name="Jarju S."/>
            <person name="Secka A."/>
            <person name="Antonio M."/>
            <person name="Oren A."/>
            <person name="Chaudhuri R.R."/>
            <person name="La Ragione R."/>
            <person name="Hildebrand F."/>
            <person name="Pallen M.J."/>
        </authorList>
    </citation>
    <scope>NUCLEOTIDE SEQUENCE</scope>
    <source>
        <strain evidence="2">ChiSjej1B19-3389</strain>
    </source>
</reference>
<reference evidence="2" key="1">
    <citation type="submission" date="2020-10" db="EMBL/GenBank/DDBJ databases">
        <authorList>
            <person name="Gilroy R."/>
        </authorList>
    </citation>
    <scope>NUCLEOTIDE SEQUENCE</scope>
    <source>
        <strain evidence="2">ChiSjej1B19-3389</strain>
    </source>
</reference>
<dbReference type="EMBL" id="DVFW01000004">
    <property type="protein sequence ID" value="HIQ79770.1"/>
    <property type="molecule type" value="Genomic_DNA"/>
</dbReference>
<name>A0A9D0ZFU6_9FIRM</name>
<dbReference type="PANTHER" id="PTHR34580">
    <property type="match status" value="1"/>
</dbReference>
<evidence type="ECO:0000259" key="1">
    <source>
        <dbReference type="Pfam" id="PF13280"/>
    </source>
</evidence>
<gene>
    <name evidence="2" type="ORF">IAD32_00605</name>
</gene>
<comment type="caution">
    <text evidence="2">The sequence shown here is derived from an EMBL/GenBank/DDBJ whole genome shotgun (WGS) entry which is preliminary data.</text>
</comment>
<dbReference type="AlphaFoldDB" id="A0A9D0ZFU6"/>
<evidence type="ECO:0000313" key="2">
    <source>
        <dbReference type="EMBL" id="HIQ79770.1"/>
    </source>
</evidence>
<protein>
    <submittedName>
        <fullName evidence="2">WYL domain-containing protein</fullName>
    </submittedName>
</protein>
<accession>A0A9D0ZFU6</accession>
<dbReference type="Proteomes" id="UP000886787">
    <property type="component" value="Unassembled WGS sequence"/>
</dbReference>
<dbReference type="Pfam" id="PF13280">
    <property type="entry name" value="WYL"/>
    <property type="match status" value="1"/>
</dbReference>
<feature type="domain" description="WYL" evidence="1">
    <location>
        <begin position="144"/>
        <end position="217"/>
    </location>
</feature>
<dbReference type="PROSITE" id="PS52050">
    <property type="entry name" value="WYL"/>
    <property type="match status" value="1"/>
</dbReference>
<evidence type="ECO:0000313" key="3">
    <source>
        <dbReference type="Proteomes" id="UP000886787"/>
    </source>
</evidence>
<dbReference type="InterPro" id="IPR051534">
    <property type="entry name" value="CBASS_pafABC_assoc_protein"/>
</dbReference>